<evidence type="ECO:0000313" key="3">
    <source>
        <dbReference type="RefSeq" id="XP_034118907.1"/>
    </source>
</evidence>
<organism evidence="2 3">
    <name type="scientific">Drosophila albomicans</name>
    <name type="common">Fruit fly</name>
    <dbReference type="NCBI Taxonomy" id="7291"/>
    <lineage>
        <taxon>Eukaryota</taxon>
        <taxon>Metazoa</taxon>
        <taxon>Ecdysozoa</taxon>
        <taxon>Arthropoda</taxon>
        <taxon>Hexapoda</taxon>
        <taxon>Insecta</taxon>
        <taxon>Pterygota</taxon>
        <taxon>Neoptera</taxon>
        <taxon>Endopterygota</taxon>
        <taxon>Diptera</taxon>
        <taxon>Brachycera</taxon>
        <taxon>Muscomorpha</taxon>
        <taxon>Ephydroidea</taxon>
        <taxon>Drosophilidae</taxon>
        <taxon>Drosophila</taxon>
    </lineage>
</organism>
<protein>
    <submittedName>
        <fullName evidence="3">Uncharacterized protein LOC117577964</fullName>
    </submittedName>
</protein>
<dbReference type="InterPro" id="IPR050230">
    <property type="entry name" value="CALM/Myosin/TropC-like"/>
</dbReference>
<feature type="compositionally biased region" description="Polar residues" evidence="1">
    <location>
        <begin position="1"/>
        <end position="31"/>
    </location>
</feature>
<name>A0A6P8ZFX4_DROAB</name>
<dbReference type="PANTHER" id="PTHR23048">
    <property type="entry name" value="MYOSIN LIGHT CHAIN 1, 3"/>
    <property type="match status" value="1"/>
</dbReference>
<accession>A0A6P8ZFX4</accession>
<sequence length="314" mass="35467">MSSAINANLKTRTNQKVQQKSIQKQPEKSTIQKLEPKEEEKQLQALKEQQQQGDSQVVNSFWTCDELLQCLPQVLQLRKIFQLYVQDTSNVIDVLKVSECLHAMGLRCSGVTLNGCLAERLLQFPPDRKPPNRVSFELVLTLYSQLAEELPIASSVLINGLRSCDGQSAGVMPLVKLRRLLVAMGRRLIESEICALLDALQDDKGNVNYVRLLESIFAVDLQAVNKLQEVRLYLDAVGKNASHMDMRKRDEFIVTLRNMDASGSGYIAAERLLQLLNANGDRFTIAELATLTRGMTNCKKQVDYRLFLRLIMNE</sequence>
<keyword evidence="2" id="KW-1185">Reference proteome</keyword>
<dbReference type="OrthoDB" id="7859857at2759"/>
<dbReference type="GO" id="GO:0016460">
    <property type="term" value="C:myosin II complex"/>
    <property type="evidence" value="ECO:0007669"/>
    <property type="project" value="TreeGrafter"/>
</dbReference>
<dbReference type="PANTHER" id="PTHR23048:SF49">
    <property type="entry name" value="FI08416P-RELATED"/>
    <property type="match status" value="1"/>
</dbReference>
<dbReference type="AlphaFoldDB" id="A0A6P8ZFX4"/>
<proteinExistence type="predicted"/>
<dbReference type="GeneID" id="117577964"/>
<dbReference type="SUPFAM" id="SSF47473">
    <property type="entry name" value="EF-hand"/>
    <property type="match status" value="2"/>
</dbReference>
<dbReference type="Gene3D" id="1.10.238.10">
    <property type="entry name" value="EF-hand"/>
    <property type="match status" value="2"/>
</dbReference>
<gene>
    <name evidence="3" type="primary">LOC117577964</name>
</gene>
<dbReference type="Proteomes" id="UP000515160">
    <property type="component" value="Chromosome X"/>
</dbReference>
<evidence type="ECO:0000313" key="2">
    <source>
        <dbReference type="Proteomes" id="UP000515160"/>
    </source>
</evidence>
<evidence type="ECO:0000256" key="1">
    <source>
        <dbReference type="SAM" id="MobiDB-lite"/>
    </source>
</evidence>
<dbReference type="InterPro" id="IPR011992">
    <property type="entry name" value="EF-hand-dom_pair"/>
</dbReference>
<dbReference type="RefSeq" id="XP_034118907.1">
    <property type="nucleotide sequence ID" value="XM_034263016.2"/>
</dbReference>
<reference evidence="3" key="1">
    <citation type="submission" date="2025-08" db="UniProtKB">
        <authorList>
            <consortium name="RefSeq"/>
        </authorList>
    </citation>
    <scope>IDENTIFICATION</scope>
    <source>
        <strain evidence="3">15112-1751.03</strain>
        <tissue evidence="3">Whole Adult</tissue>
    </source>
</reference>
<feature type="region of interest" description="Disordered" evidence="1">
    <location>
        <begin position="1"/>
        <end position="46"/>
    </location>
</feature>
<dbReference type="GO" id="GO:0032036">
    <property type="term" value="F:myosin heavy chain binding"/>
    <property type="evidence" value="ECO:0007669"/>
    <property type="project" value="TreeGrafter"/>
</dbReference>